<comment type="caution">
    <text evidence="1">The sequence shown here is derived from an EMBL/GenBank/DDBJ whole genome shotgun (WGS) entry which is preliminary data.</text>
</comment>
<name>A0ACC0CD91_CATRO</name>
<dbReference type="Proteomes" id="UP001060085">
    <property type="component" value="Linkage Group LG01"/>
</dbReference>
<dbReference type="EMBL" id="CM044701">
    <property type="protein sequence ID" value="KAI5682773.1"/>
    <property type="molecule type" value="Genomic_DNA"/>
</dbReference>
<proteinExistence type="predicted"/>
<keyword evidence="2" id="KW-1185">Reference proteome</keyword>
<evidence type="ECO:0000313" key="1">
    <source>
        <dbReference type="EMBL" id="KAI5682773.1"/>
    </source>
</evidence>
<accession>A0ACC0CD91</accession>
<sequence>MGRRGREVGKHTGGSISFIECQLNMQADSTERFSKSRHLEELSKYQIEDNKGQYVDFHFRETKFHESRQKAEAEVAVTGTPMPDDLQLTSTIFGKLSCGRRGSQAADGLPPYYLEAEQRIMRWVEGVVSSVCNTLDEHMRQFVEQSYLSSTPMPPMMDIVRAAMVVVPSTSSSMTASVVTSGVRLSSSTPPPPSIDALGH</sequence>
<evidence type="ECO:0000313" key="2">
    <source>
        <dbReference type="Proteomes" id="UP001060085"/>
    </source>
</evidence>
<gene>
    <name evidence="1" type="ORF">M9H77_04001</name>
</gene>
<organism evidence="1 2">
    <name type="scientific">Catharanthus roseus</name>
    <name type="common">Madagascar periwinkle</name>
    <name type="synonym">Vinca rosea</name>
    <dbReference type="NCBI Taxonomy" id="4058"/>
    <lineage>
        <taxon>Eukaryota</taxon>
        <taxon>Viridiplantae</taxon>
        <taxon>Streptophyta</taxon>
        <taxon>Embryophyta</taxon>
        <taxon>Tracheophyta</taxon>
        <taxon>Spermatophyta</taxon>
        <taxon>Magnoliopsida</taxon>
        <taxon>eudicotyledons</taxon>
        <taxon>Gunneridae</taxon>
        <taxon>Pentapetalae</taxon>
        <taxon>asterids</taxon>
        <taxon>lamiids</taxon>
        <taxon>Gentianales</taxon>
        <taxon>Apocynaceae</taxon>
        <taxon>Rauvolfioideae</taxon>
        <taxon>Vinceae</taxon>
        <taxon>Catharanthinae</taxon>
        <taxon>Catharanthus</taxon>
    </lineage>
</organism>
<protein>
    <submittedName>
        <fullName evidence="1">Uncharacterized protein</fullName>
    </submittedName>
</protein>
<reference evidence="2" key="1">
    <citation type="journal article" date="2023" name="Nat. Plants">
        <title>Single-cell RNA sequencing provides a high-resolution roadmap for understanding the multicellular compartmentation of specialized metabolism.</title>
        <authorList>
            <person name="Sun S."/>
            <person name="Shen X."/>
            <person name="Li Y."/>
            <person name="Li Y."/>
            <person name="Wang S."/>
            <person name="Li R."/>
            <person name="Zhang H."/>
            <person name="Shen G."/>
            <person name="Guo B."/>
            <person name="Wei J."/>
            <person name="Xu J."/>
            <person name="St-Pierre B."/>
            <person name="Chen S."/>
            <person name="Sun C."/>
        </authorList>
    </citation>
    <scope>NUCLEOTIDE SEQUENCE [LARGE SCALE GENOMIC DNA]</scope>
</reference>